<sequence>MEGITLLESKTSRVHFAFVKRLEGAKTSKQADQIIQQTIQEVRSTLQSKEPTTLSESTIASQLLVLLHCFQVYPFDDLTTATSFNLSFALVPTLHLLATAQYARRLQIAYSTLALLIGPFASPNEELQTSSLLVLNTIRQHLGSHTHSSTKRNQSEGESSLQRARQYFALRSIVKGTPSGSDCVPALYGPVSNLITHEDDRIKALAIEALFVLNGYREEEEDQGITRATYERVRDVVTGSVKRNGKQKARSSEKIGSKKDIEGLKRSLVKVSRIALTQGVISMDEFVSTLVSLDDNQSSTGMKTYIAKNLSQQLSKEGSQVTAAACGTVIDWASTGCKDVLGDNPLFLELTRLLGIVRSSSAEDDWKGTIADVWQVLIGHLQSRNANRRILALSVLDALLPFGWQLGDSDVQLSEENMQSLMSLLSDADATIRIRCLRLFCKIDTGIVSAHLDALKKAAEEGSKSQEELSSLSIRICETLKCLCDAKQGDSISTIYSPTMASLLRVQSRSGFLDDRLIERVTQDFQEAYTADAAKGIAAILKEASEAKMELSPTYSLLISTLVCTALEQNVDDAFRSLHREMLRDLTEILPLVGDKNAALQEAMMIACIKLASLSGIDEAQEAMLTLSHIAESSKSTIIKTRVGQLSTCVSSGKLEDLAERMKIASLLSTLDRIEEFFSQSGQSKNDDRAPHESKQRMAPKPLHYDAYASPPESEGATTLSHSQTSVRKANQPYTALPTPSQMRKQVLADQGKYAMMEQTIHQSIAQLTLGEDVDEERHVPSTATEDDAKGDVVQNENTTTAPREGLLF</sequence>
<proteinExistence type="predicted"/>
<evidence type="ECO:0008006" key="4">
    <source>
        <dbReference type="Google" id="ProtNLM"/>
    </source>
</evidence>
<reference evidence="2 3" key="1">
    <citation type="journal article" date="2018" name="Mol. Biol. Evol.">
        <title>Broad Genomic Sampling Reveals a Smut Pathogenic Ancestry of the Fungal Clade Ustilaginomycotina.</title>
        <authorList>
            <person name="Kijpornyongpan T."/>
            <person name="Mondo S.J."/>
            <person name="Barry K."/>
            <person name="Sandor L."/>
            <person name="Lee J."/>
            <person name="Lipzen A."/>
            <person name="Pangilinan J."/>
            <person name="LaButti K."/>
            <person name="Hainaut M."/>
            <person name="Henrissat B."/>
            <person name="Grigoriev I.V."/>
            <person name="Spatafora J.W."/>
            <person name="Aime M.C."/>
        </authorList>
    </citation>
    <scope>NUCLEOTIDE SEQUENCE [LARGE SCALE GENOMIC DNA]</scope>
    <source>
        <strain evidence="2 3">MCA 3882</strain>
    </source>
</reference>
<keyword evidence="3" id="KW-1185">Reference proteome</keyword>
<dbReference type="InParanoid" id="A0A316VKN9"/>
<dbReference type="AlphaFoldDB" id="A0A316VKN9"/>
<dbReference type="Gene3D" id="1.25.10.10">
    <property type="entry name" value="Leucine-rich Repeat Variant"/>
    <property type="match status" value="2"/>
</dbReference>
<feature type="compositionally biased region" description="Basic and acidic residues" evidence="1">
    <location>
        <begin position="685"/>
        <end position="696"/>
    </location>
</feature>
<organism evidence="2 3">
    <name type="scientific">Meira miltonrushii</name>
    <dbReference type="NCBI Taxonomy" id="1280837"/>
    <lineage>
        <taxon>Eukaryota</taxon>
        <taxon>Fungi</taxon>
        <taxon>Dikarya</taxon>
        <taxon>Basidiomycota</taxon>
        <taxon>Ustilaginomycotina</taxon>
        <taxon>Exobasidiomycetes</taxon>
        <taxon>Exobasidiales</taxon>
        <taxon>Brachybasidiaceae</taxon>
        <taxon>Meira</taxon>
    </lineage>
</organism>
<evidence type="ECO:0000313" key="2">
    <source>
        <dbReference type="EMBL" id="PWN36621.1"/>
    </source>
</evidence>
<name>A0A316VKN9_9BASI</name>
<feature type="region of interest" description="Disordered" evidence="1">
    <location>
        <begin position="772"/>
        <end position="809"/>
    </location>
</feature>
<dbReference type="SUPFAM" id="SSF48371">
    <property type="entry name" value="ARM repeat"/>
    <property type="match status" value="1"/>
</dbReference>
<dbReference type="Proteomes" id="UP000245771">
    <property type="component" value="Unassembled WGS sequence"/>
</dbReference>
<gene>
    <name evidence="2" type="ORF">FA14DRAFT_186822</name>
</gene>
<feature type="compositionally biased region" description="Polar residues" evidence="1">
    <location>
        <begin position="716"/>
        <end position="743"/>
    </location>
</feature>
<protein>
    <recommendedName>
        <fullName evidence="4">ARM repeat-containing protein</fullName>
    </recommendedName>
</protein>
<dbReference type="InterPro" id="IPR016024">
    <property type="entry name" value="ARM-type_fold"/>
</dbReference>
<dbReference type="RefSeq" id="XP_025356923.1">
    <property type="nucleotide sequence ID" value="XM_025501539.1"/>
</dbReference>
<dbReference type="GeneID" id="37023320"/>
<dbReference type="EMBL" id="KZ819602">
    <property type="protein sequence ID" value="PWN36621.1"/>
    <property type="molecule type" value="Genomic_DNA"/>
</dbReference>
<dbReference type="OrthoDB" id="29308at2759"/>
<evidence type="ECO:0000256" key="1">
    <source>
        <dbReference type="SAM" id="MobiDB-lite"/>
    </source>
</evidence>
<feature type="region of interest" description="Disordered" evidence="1">
    <location>
        <begin position="679"/>
        <end position="743"/>
    </location>
</feature>
<dbReference type="InterPro" id="IPR011989">
    <property type="entry name" value="ARM-like"/>
</dbReference>
<accession>A0A316VKN9</accession>
<evidence type="ECO:0000313" key="3">
    <source>
        <dbReference type="Proteomes" id="UP000245771"/>
    </source>
</evidence>